<gene>
    <name evidence="12" type="ORF">PJIAN_4116</name>
</gene>
<dbReference type="Proteomes" id="UP000076586">
    <property type="component" value="Unassembled WGS sequence"/>
</dbReference>
<comment type="subcellular location">
    <subcellularLocation>
        <location evidence="1 8">Cell outer membrane</location>
        <topology evidence="1 8">Multi-pass membrane protein</topology>
    </subcellularLocation>
</comment>
<keyword evidence="5 9" id="KW-0798">TonB box</keyword>
<dbReference type="Pfam" id="PF00593">
    <property type="entry name" value="TonB_dep_Rec_b-barrel"/>
    <property type="match status" value="1"/>
</dbReference>
<reference evidence="13" key="1">
    <citation type="submission" date="2016-04" db="EMBL/GenBank/DDBJ databases">
        <title>Draft genome sequence of Paludibacter jiangxiensis strain NM7.</title>
        <authorList>
            <person name="Qiu Y."/>
            <person name="Matsuura N."/>
            <person name="Ohashi A."/>
            <person name="Tourlousse M.D."/>
            <person name="Sekiguchi Y."/>
        </authorList>
    </citation>
    <scope>NUCLEOTIDE SEQUENCE [LARGE SCALE GENOMIC DNA]</scope>
    <source>
        <strain evidence="13">NM7</strain>
    </source>
</reference>
<dbReference type="AlphaFoldDB" id="A0A161LFU7"/>
<dbReference type="InterPro" id="IPR037066">
    <property type="entry name" value="Plug_dom_sf"/>
</dbReference>
<evidence type="ECO:0000256" key="1">
    <source>
        <dbReference type="ARBA" id="ARBA00004571"/>
    </source>
</evidence>
<dbReference type="FunFam" id="2.60.40.1120:FF:000003">
    <property type="entry name" value="Outer membrane protein Omp121"/>
    <property type="match status" value="1"/>
</dbReference>
<dbReference type="SUPFAM" id="SSF56935">
    <property type="entry name" value="Porins"/>
    <property type="match status" value="1"/>
</dbReference>
<keyword evidence="4 8" id="KW-0812">Transmembrane</keyword>
<keyword evidence="6 8" id="KW-0472">Membrane</keyword>
<dbReference type="Pfam" id="PF07715">
    <property type="entry name" value="Plug"/>
    <property type="match status" value="1"/>
</dbReference>
<organism evidence="12 13">
    <name type="scientific">Paludibacter jiangxiensis</name>
    <dbReference type="NCBI Taxonomy" id="681398"/>
    <lineage>
        <taxon>Bacteria</taxon>
        <taxon>Pseudomonadati</taxon>
        <taxon>Bacteroidota</taxon>
        <taxon>Bacteroidia</taxon>
        <taxon>Bacteroidales</taxon>
        <taxon>Paludibacteraceae</taxon>
        <taxon>Paludibacter</taxon>
    </lineage>
</organism>
<dbReference type="InterPro" id="IPR000531">
    <property type="entry name" value="Beta-barrel_TonB"/>
</dbReference>
<dbReference type="InterPro" id="IPR023997">
    <property type="entry name" value="TonB-dep_OMP_SusC/RagA_CS"/>
</dbReference>
<reference evidence="13" key="2">
    <citation type="journal article" date="2017" name="Genome Announc.">
        <title>Draft genome sequence of Paludibacter jiangxiensis NM7(T), a propionate-producing fermentative bacterium.</title>
        <authorList>
            <person name="Qiu Y.-L."/>
            <person name="Tourlousse D.M."/>
            <person name="Matsuura N."/>
            <person name="Ohashi A."/>
            <person name="Sekiguchi Y."/>
        </authorList>
    </citation>
    <scope>NUCLEOTIDE SEQUENCE [LARGE SCALE GENOMIC DNA]</scope>
    <source>
        <strain evidence="13">NM7</strain>
    </source>
</reference>
<dbReference type="NCBIfam" id="TIGR04056">
    <property type="entry name" value="OMP_RagA_SusC"/>
    <property type="match status" value="1"/>
</dbReference>
<dbReference type="Gene3D" id="2.60.40.1120">
    <property type="entry name" value="Carboxypeptidase-like, regulatory domain"/>
    <property type="match status" value="1"/>
</dbReference>
<dbReference type="InterPro" id="IPR036942">
    <property type="entry name" value="Beta-barrel_TonB_sf"/>
</dbReference>
<evidence type="ECO:0000313" key="12">
    <source>
        <dbReference type="EMBL" id="GAT63577.1"/>
    </source>
</evidence>
<dbReference type="GO" id="GO:0009279">
    <property type="term" value="C:cell outer membrane"/>
    <property type="evidence" value="ECO:0007669"/>
    <property type="project" value="UniProtKB-SubCell"/>
</dbReference>
<evidence type="ECO:0000256" key="4">
    <source>
        <dbReference type="ARBA" id="ARBA00022692"/>
    </source>
</evidence>
<dbReference type="PROSITE" id="PS52016">
    <property type="entry name" value="TONB_DEPENDENT_REC_3"/>
    <property type="match status" value="1"/>
</dbReference>
<protein>
    <submittedName>
        <fullName evidence="12">TonB-linked outer membrane protein, SusC/RagA family</fullName>
    </submittedName>
</protein>
<dbReference type="NCBIfam" id="TIGR04057">
    <property type="entry name" value="SusC_RagA_signa"/>
    <property type="match status" value="1"/>
</dbReference>
<dbReference type="InterPro" id="IPR012910">
    <property type="entry name" value="Plug_dom"/>
</dbReference>
<dbReference type="Pfam" id="PF13715">
    <property type="entry name" value="CarbopepD_reg_2"/>
    <property type="match status" value="1"/>
</dbReference>
<comment type="caution">
    <text evidence="12">The sequence shown here is derived from an EMBL/GenBank/DDBJ whole genome shotgun (WGS) entry which is preliminary data.</text>
</comment>
<evidence type="ECO:0000256" key="6">
    <source>
        <dbReference type="ARBA" id="ARBA00023136"/>
    </source>
</evidence>
<evidence type="ECO:0000259" key="11">
    <source>
        <dbReference type="Pfam" id="PF07715"/>
    </source>
</evidence>
<dbReference type="STRING" id="681398.PJIAN_4116"/>
<keyword evidence="2 8" id="KW-0813">Transport</keyword>
<evidence type="ECO:0000256" key="5">
    <source>
        <dbReference type="ARBA" id="ARBA00023077"/>
    </source>
</evidence>
<feature type="domain" description="TonB-dependent receptor plug" evidence="11">
    <location>
        <begin position="119"/>
        <end position="226"/>
    </location>
</feature>
<dbReference type="Gene3D" id="2.170.130.10">
    <property type="entry name" value="TonB-dependent receptor, plug domain"/>
    <property type="match status" value="1"/>
</dbReference>
<dbReference type="FunFam" id="2.170.130.10:FF:000003">
    <property type="entry name" value="SusC/RagA family TonB-linked outer membrane protein"/>
    <property type="match status" value="1"/>
</dbReference>
<dbReference type="SUPFAM" id="SSF49464">
    <property type="entry name" value="Carboxypeptidase regulatory domain-like"/>
    <property type="match status" value="1"/>
</dbReference>
<keyword evidence="7 8" id="KW-0998">Cell outer membrane</keyword>
<feature type="domain" description="TonB-dependent receptor-like beta-barrel" evidence="10">
    <location>
        <begin position="470"/>
        <end position="967"/>
    </location>
</feature>
<name>A0A161LFU7_9BACT</name>
<keyword evidence="3 8" id="KW-1134">Transmembrane beta strand</keyword>
<evidence type="ECO:0000256" key="9">
    <source>
        <dbReference type="RuleBase" id="RU003357"/>
    </source>
</evidence>
<dbReference type="RefSeq" id="WP_068704932.1">
    <property type="nucleotide sequence ID" value="NZ_BDCR01000004.1"/>
</dbReference>
<proteinExistence type="inferred from homology"/>
<evidence type="ECO:0000256" key="3">
    <source>
        <dbReference type="ARBA" id="ARBA00022452"/>
    </source>
</evidence>
<dbReference type="EMBL" id="BDCR01000004">
    <property type="protein sequence ID" value="GAT63577.1"/>
    <property type="molecule type" value="Genomic_DNA"/>
</dbReference>
<keyword evidence="13" id="KW-1185">Reference proteome</keyword>
<evidence type="ECO:0000256" key="8">
    <source>
        <dbReference type="PROSITE-ProRule" id="PRU01360"/>
    </source>
</evidence>
<comment type="similarity">
    <text evidence="8 9">Belongs to the TonB-dependent receptor family.</text>
</comment>
<dbReference type="InterPro" id="IPR008969">
    <property type="entry name" value="CarboxyPept-like_regulatory"/>
</dbReference>
<dbReference type="InterPro" id="IPR023996">
    <property type="entry name" value="TonB-dep_OMP_SusC/RagA"/>
</dbReference>
<accession>A0A161LFU7</accession>
<evidence type="ECO:0000256" key="2">
    <source>
        <dbReference type="ARBA" id="ARBA00022448"/>
    </source>
</evidence>
<evidence type="ECO:0000259" key="10">
    <source>
        <dbReference type="Pfam" id="PF00593"/>
    </source>
</evidence>
<dbReference type="InterPro" id="IPR039426">
    <property type="entry name" value="TonB-dep_rcpt-like"/>
</dbReference>
<dbReference type="Gene3D" id="2.40.170.20">
    <property type="entry name" value="TonB-dependent receptor, beta-barrel domain"/>
    <property type="match status" value="1"/>
</dbReference>
<sequence length="1022" mass="111292">MKQTSSCLRAPGILFLLLLFSISVFGQTITVKGTVKDASSATLPGVNVRIQGSSTGTITDVDGKFSIQVPSNAKLEFSFVGYTSQLISVSGKTTINVTLSEDTKALSEVVVVGYGTQRKEAVTGSVASVNGDQLRDVPAANISRALQGRVAGVEMSQTDSKPGSGMQIRIRGTRSLNATNDPLVVLDGIPFSGSIGDIDPNIIKSVDILKDASATAIYGSRGANGVILVTTIKGSKGQSAQLSYNGYFGVKSAIKFPMMNGAEFAAMRKMTTYANTLDESNDVNTDWQDLLYRTGVVQNHNLNLSGGTEKGNYNFGASYFRDQAVIPLQYYTRYAIHSSLDQEVGKFIKVGFTSNNIYSENHGNNLGPGSALNASPIANPYNADGTWKTRIQQQTSGAQWVYTRNSLESLGDQYIDLTRGFSSYNSAYGEVKIPGVEGLKARVNLGADYIQSNYGNYTGVGVFSGSVTNPSTASISNSHRLKWTVENLLTYDRTFNKLHRVNAVAMYSAEQATYWSSNASAKNIPSDAFQFYNLGQSNSADITVNPNYQNYNKSGLTSAMGRVMYSYNDRYMLSATVRTDGSSRLAPGHQWHTYPAVSAGWNIKDESFMQPLTFIDRLKLRAGYGETSNQSVDPYKTLGLLSTSPYNFGDNTYATGYYVSQLPNPKLGWEFSKTWNVGVDFTLLKSRLTGTIEYYIQNTDNVLLSVSLPRTSGANSYMANIGATQNKGLEVSLNGVVLDNVNGWTWEVGLNVYTNKNKLTKLASGASQDLGNGWFVGHSINVIYDYKKIGLWNTTDADYKYLQTLQPGGNAGMIKVLYTGGYNADGTPKRQIGPDDRQILNCDPDFQGGFNTRVSYKNFDLSMVGSFVSGGILNSTLYGGSGYLNNMNTRAGNNVKVDYWTPTNTGAKYPKPAGLQSGDNPYYASTLGYFSASYLKVRTISLGYNFNQKWLQYAGISKMRIYATVENPFVLFSPYHNESGMDPEPNSYGDQNVAVAGSHRMLIVGTNTPSTHNYLIGLNVTF</sequence>
<evidence type="ECO:0000313" key="13">
    <source>
        <dbReference type="Proteomes" id="UP000076586"/>
    </source>
</evidence>
<dbReference type="OrthoDB" id="9768177at2"/>
<evidence type="ECO:0000256" key="7">
    <source>
        <dbReference type="ARBA" id="ARBA00023237"/>
    </source>
</evidence>